<reference evidence="6 7" key="1">
    <citation type="journal article" date="2009" name="PLoS Genet.">
        <title>Genomic analysis of the basal lineage fungus Rhizopus oryzae reveals a whole-genome duplication.</title>
        <authorList>
            <person name="Ma L.-J."/>
            <person name="Ibrahim A.S."/>
            <person name="Skory C."/>
            <person name="Grabherr M.G."/>
            <person name="Burger G."/>
            <person name="Butler M."/>
            <person name="Elias M."/>
            <person name="Idnurm A."/>
            <person name="Lang B.F."/>
            <person name="Sone T."/>
            <person name="Abe A."/>
            <person name="Calvo S.E."/>
            <person name="Corrochano L.M."/>
            <person name="Engels R."/>
            <person name="Fu J."/>
            <person name="Hansberg W."/>
            <person name="Kim J.-M."/>
            <person name="Kodira C.D."/>
            <person name="Koehrsen M.J."/>
            <person name="Liu B."/>
            <person name="Miranda-Saavedra D."/>
            <person name="O'Leary S."/>
            <person name="Ortiz-Castellanos L."/>
            <person name="Poulter R."/>
            <person name="Rodriguez-Romero J."/>
            <person name="Ruiz-Herrera J."/>
            <person name="Shen Y.-Q."/>
            <person name="Zeng Q."/>
            <person name="Galagan J."/>
            <person name="Birren B.W."/>
            <person name="Cuomo C.A."/>
            <person name="Wickes B.L."/>
        </authorList>
    </citation>
    <scope>NUCLEOTIDE SEQUENCE [LARGE SCALE GENOMIC DNA]</scope>
    <source>
        <strain evidence="7">RA 99-880 / ATCC MYA-4621 / FGSC 9543 / NRRL 43880</strain>
    </source>
</reference>
<evidence type="ECO:0000256" key="1">
    <source>
        <dbReference type="ARBA" id="ARBA00022574"/>
    </source>
</evidence>
<feature type="region of interest" description="Disordered" evidence="4">
    <location>
        <begin position="421"/>
        <end position="441"/>
    </location>
</feature>
<feature type="compositionally biased region" description="Basic residues" evidence="4">
    <location>
        <begin position="743"/>
        <end position="753"/>
    </location>
</feature>
<dbReference type="InParanoid" id="I1BMS5"/>
<feature type="transmembrane region" description="Helical" evidence="5">
    <location>
        <begin position="48"/>
        <end position="65"/>
    </location>
</feature>
<dbReference type="PANTHER" id="PTHR19848:SF8">
    <property type="entry name" value="F-BOX AND WD REPEAT DOMAIN CONTAINING 7"/>
    <property type="match status" value="1"/>
</dbReference>
<feature type="repeat" description="WD" evidence="3">
    <location>
        <begin position="373"/>
        <end position="395"/>
    </location>
</feature>
<organism evidence="6 7">
    <name type="scientific">Rhizopus delemar (strain RA 99-880 / ATCC MYA-4621 / FGSC 9543 / NRRL 43880)</name>
    <name type="common">Mucormycosis agent</name>
    <name type="synonym">Rhizopus arrhizus var. delemar</name>
    <dbReference type="NCBI Taxonomy" id="246409"/>
    <lineage>
        <taxon>Eukaryota</taxon>
        <taxon>Fungi</taxon>
        <taxon>Fungi incertae sedis</taxon>
        <taxon>Mucoromycota</taxon>
        <taxon>Mucoromycotina</taxon>
        <taxon>Mucoromycetes</taxon>
        <taxon>Mucorales</taxon>
        <taxon>Mucorineae</taxon>
        <taxon>Rhizopodaceae</taxon>
        <taxon>Rhizopus</taxon>
    </lineage>
</organism>
<keyword evidence="5" id="KW-0812">Transmembrane</keyword>
<evidence type="ECO:0000256" key="2">
    <source>
        <dbReference type="ARBA" id="ARBA00022737"/>
    </source>
</evidence>
<sequence>MSKRLHEIANYDPDIIQQFPDFCPVQDTPNKEDFKSCAECKDFKTPRVYNALMLCFIVLGLSLFTKREKQIHTMKRMSSPFTTMNITKAYIPDYQSDVYQLSNQFWSIVNPEKESVWIEVDPPSLFIYDSNAPQDVQTYVDKVRNHYLSKSLTIHYKSKVPPSLFRLFIYSVIQRIVVFLLGINIPALILWLCLIGIITWMTPKWRDQWLLPLLVRTFNKSVLAILNFTRSIHELYKVYVKDSNSKRDYDADGLHRGAITTQAIFNQKQAHVESVRVQTLSHQHVADIQNLNSNAKGSLVSCGQDGRLVLWDAEKAKWMARLDKTHSQDGILRASWNPAYSKRARRRHQPILVSKSTNSKPVCAKVDQGNRWIAAGFDDHTIRIWDLAEGKLISEMDLDHHIQIQTEEASSQTIRNRFHTTETKHQQQYQHQQQQTKHRSGDRITDLQFIGAIPEYCDPSIAEAAARCQSETNISQNCILSIHKNGLIREWDILSGECFQTIKTGHTRDITQICVIDAKAPHRKLGVIWVFTASKDGTIKCWERRMQKTTSQWTLAYTVDQHSPITSIAAEIPVGGMGILVSGSLDGTVKVWNFETGQSVCTLSSGKAQQQQHNSNNKELGGPIRHFSNFNDRLSDTESVVGNHHSESSSTDKHNHRGAIHQVVVTRYCEVENGPGLCRGCDTCFGNGFLVASSAADNKVHAWRLERSEGSGHEGSCTLCTRDYHRKQYKHHKLDEGSESTTRRRRSPSRPKRVSIRYNSSMKKSTNDNHHLSALVDIEQLGGVAHIELSPAFLGKIDQLGGHGLVFCDKVLAGVRRRRARKMEWEAWFAPLQYYDPTDDNNAKIPIETFSLDISEDIVPLKEDASTSFLSLFRSTATTAAAAAAAQFTTAGTLAEAPLRYRRICVADEDDSVDYDEDEAAENLPFSIVRHVIPLDGRGLACDYGNFIKLVYIDNKLSLTEKEINKQKRIQEEEQIQEQQEDCECSPETRGKDGCCGGANKKKNGDACCREKKRKTKVKNDHRMKNITNCSVRYNCSRAADCAAAAAAASSSVNSSSLRQWH</sequence>
<dbReference type="GeneID" id="93609181"/>
<dbReference type="eggNOG" id="KOG0274">
    <property type="taxonomic scope" value="Eukaryota"/>
</dbReference>
<dbReference type="OMA" id="WFASLQY"/>
<keyword evidence="5" id="KW-1133">Transmembrane helix</keyword>
<keyword evidence="2" id="KW-0677">Repeat</keyword>
<dbReference type="EMBL" id="CH476732">
    <property type="protein sequence ID" value="EIE77505.1"/>
    <property type="molecule type" value="Genomic_DNA"/>
</dbReference>
<keyword evidence="1 3" id="KW-0853">WD repeat</keyword>
<dbReference type="OrthoDB" id="6510177at2759"/>
<protein>
    <submittedName>
        <fullName evidence="6">Uncharacterized protein</fullName>
    </submittedName>
</protein>
<dbReference type="Proteomes" id="UP000009138">
    <property type="component" value="Unassembled WGS sequence"/>
</dbReference>
<dbReference type="InterPro" id="IPR020472">
    <property type="entry name" value="WD40_PAC1"/>
</dbReference>
<gene>
    <name evidence="6" type="ORF">RO3G_02209</name>
</gene>
<dbReference type="InterPro" id="IPR001680">
    <property type="entry name" value="WD40_rpt"/>
</dbReference>
<dbReference type="RefSeq" id="XP_067512901.1">
    <property type="nucleotide sequence ID" value="XM_067656800.1"/>
</dbReference>
<feature type="region of interest" description="Disordered" evidence="4">
    <location>
        <begin position="731"/>
        <end position="753"/>
    </location>
</feature>
<evidence type="ECO:0000256" key="4">
    <source>
        <dbReference type="SAM" id="MobiDB-lite"/>
    </source>
</evidence>
<dbReference type="SMART" id="SM00320">
    <property type="entry name" value="WD40"/>
    <property type="match status" value="5"/>
</dbReference>
<evidence type="ECO:0000256" key="3">
    <source>
        <dbReference type="PROSITE-ProRule" id="PRU00221"/>
    </source>
</evidence>
<evidence type="ECO:0000256" key="5">
    <source>
        <dbReference type="SAM" id="Phobius"/>
    </source>
</evidence>
<feature type="compositionally biased region" description="Low complexity" evidence="4">
    <location>
        <begin position="426"/>
        <end position="435"/>
    </location>
</feature>
<feature type="transmembrane region" description="Helical" evidence="5">
    <location>
        <begin position="176"/>
        <end position="201"/>
    </location>
</feature>
<feature type="repeat" description="WD" evidence="3">
    <location>
        <begin position="580"/>
        <end position="602"/>
    </location>
</feature>
<dbReference type="PROSITE" id="PS50082">
    <property type="entry name" value="WD_REPEATS_2"/>
    <property type="match status" value="2"/>
</dbReference>
<dbReference type="InterPro" id="IPR019775">
    <property type="entry name" value="WD40_repeat_CS"/>
</dbReference>
<dbReference type="Gene3D" id="2.130.10.10">
    <property type="entry name" value="YVTN repeat-like/Quinoprotein amine dehydrogenase"/>
    <property type="match status" value="2"/>
</dbReference>
<name>I1BMS5_RHIO9</name>
<dbReference type="SUPFAM" id="SSF50978">
    <property type="entry name" value="WD40 repeat-like"/>
    <property type="match status" value="1"/>
</dbReference>
<dbReference type="Pfam" id="PF00400">
    <property type="entry name" value="WD40"/>
    <property type="match status" value="3"/>
</dbReference>
<accession>I1BMS5</accession>
<evidence type="ECO:0000313" key="6">
    <source>
        <dbReference type="EMBL" id="EIE77505.1"/>
    </source>
</evidence>
<evidence type="ECO:0000313" key="7">
    <source>
        <dbReference type="Proteomes" id="UP000009138"/>
    </source>
</evidence>
<dbReference type="VEuPathDB" id="FungiDB:RO3G_02209"/>
<proteinExistence type="predicted"/>
<keyword evidence="5" id="KW-0472">Membrane</keyword>
<dbReference type="InterPro" id="IPR015943">
    <property type="entry name" value="WD40/YVTN_repeat-like_dom_sf"/>
</dbReference>
<dbReference type="AlphaFoldDB" id="I1BMS5"/>
<keyword evidence="7" id="KW-1185">Reference proteome</keyword>
<dbReference type="STRING" id="246409.I1BMS5"/>
<dbReference type="PRINTS" id="PR00320">
    <property type="entry name" value="GPROTEINBRPT"/>
</dbReference>
<dbReference type="PANTHER" id="PTHR19848">
    <property type="entry name" value="WD40 REPEAT PROTEIN"/>
    <property type="match status" value="1"/>
</dbReference>
<dbReference type="PROSITE" id="PS00678">
    <property type="entry name" value="WD_REPEATS_1"/>
    <property type="match status" value="1"/>
</dbReference>
<dbReference type="InterPro" id="IPR036322">
    <property type="entry name" value="WD40_repeat_dom_sf"/>
</dbReference>